<dbReference type="InterPro" id="IPR011335">
    <property type="entry name" value="Restrct_endonuc-II-like"/>
</dbReference>
<dbReference type="PANTHER" id="PTHR33352">
    <property type="entry name" value="SLR1095 PROTEIN"/>
    <property type="match status" value="1"/>
</dbReference>
<feature type="coiled-coil region" evidence="1">
    <location>
        <begin position="190"/>
        <end position="220"/>
    </location>
</feature>
<dbReference type="PANTHER" id="PTHR33352:SF2">
    <property type="entry name" value="SLL0995 PROTEIN"/>
    <property type="match status" value="1"/>
</dbReference>
<protein>
    <recommendedName>
        <fullName evidence="2">Putative restriction endonuclease domain-containing protein</fullName>
    </recommendedName>
</protein>
<sequence>MTALTPTAKQSQPFYPSADGEPVAETYTHLYALLTTLEVLRQYLKGRQATVLGNQFLYYAQGFPKLRVAPDVMVIFDVEPGGRDNYKIWEEGQVPVVIFEMTSGGTQAQDTGFKKTLYEQLEVQEYWLFDPKGEWIEERLQGYRLRGESYELITDSRSEPLQLRLAVEGELIGFYREDTGEKLLIPDELVEALQAEVKARQQAEERAEQAEAMLARYRERFGELPE</sequence>
<dbReference type="eggNOG" id="COG4636">
    <property type="taxonomic scope" value="Bacteria"/>
</dbReference>
<dbReference type="Proteomes" id="UP000010471">
    <property type="component" value="Chromosome"/>
</dbReference>
<evidence type="ECO:0000313" key="4">
    <source>
        <dbReference type="Proteomes" id="UP000010471"/>
    </source>
</evidence>
<dbReference type="RefSeq" id="WP_015184702.1">
    <property type="nucleotide sequence ID" value="NC_019738.1"/>
</dbReference>
<accession>K9WM38</accession>
<proteinExistence type="predicted"/>
<dbReference type="EMBL" id="CP003630">
    <property type="protein sequence ID" value="AFZ20567.1"/>
    <property type="molecule type" value="Genomic_DNA"/>
</dbReference>
<dbReference type="SUPFAM" id="SSF52980">
    <property type="entry name" value="Restriction endonuclease-like"/>
    <property type="match status" value="1"/>
</dbReference>
<dbReference type="PATRIC" id="fig|1173027.3.peg.5437"/>
<keyword evidence="1" id="KW-0175">Coiled coil</keyword>
<evidence type="ECO:0000259" key="2">
    <source>
        <dbReference type="Pfam" id="PF05685"/>
    </source>
</evidence>
<gene>
    <name evidence="3" type="ORF">Mic7113_4903</name>
</gene>
<dbReference type="Pfam" id="PF05685">
    <property type="entry name" value="Uma2"/>
    <property type="match status" value="1"/>
</dbReference>
<dbReference type="Gene3D" id="3.90.1570.10">
    <property type="entry name" value="tt1808, chain A"/>
    <property type="match status" value="1"/>
</dbReference>
<keyword evidence="4" id="KW-1185">Reference proteome</keyword>
<evidence type="ECO:0000256" key="1">
    <source>
        <dbReference type="SAM" id="Coils"/>
    </source>
</evidence>
<dbReference type="AlphaFoldDB" id="K9WM38"/>
<evidence type="ECO:0000313" key="3">
    <source>
        <dbReference type="EMBL" id="AFZ20567.1"/>
    </source>
</evidence>
<dbReference type="STRING" id="1173027.Mic7113_4903"/>
<dbReference type="HOGENOM" id="CLU_075279_0_1_3"/>
<reference evidence="3 4" key="1">
    <citation type="submission" date="2012-06" db="EMBL/GenBank/DDBJ databases">
        <title>Finished chromosome of genome of Microcoleus sp. PCC 7113.</title>
        <authorList>
            <consortium name="US DOE Joint Genome Institute"/>
            <person name="Gugger M."/>
            <person name="Coursin T."/>
            <person name="Rippka R."/>
            <person name="Tandeau De Marsac N."/>
            <person name="Huntemann M."/>
            <person name="Wei C.-L."/>
            <person name="Han J."/>
            <person name="Detter J.C."/>
            <person name="Han C."/>
            <person name="Tapia R."/>
            <person name="Chen A."/>
            <person name="Kyrpides N."/>
            <person name="Mavromatis K."/>
            <person name="Markowitz V."/>
            <person name="Szeto E."/>
            <person name="Ivanova N."/>
            <person name="Pagani I."/>
            <person name="Pati A."/>
            <person name="Goodwin L."/>
            <person name="Nordberg H.P."/>
            <person name="Cantor M.N."/>
            <person name="Hua S.X."/>
            <person name="Woyke T."/>
            <person name="Kerfeld C.A."/>
        </authorList>
    </citation>
    <scope>NUCLEOTIDE SEQUENCE [LARGE SCALE GENOMIC DNA]</scope>
    <source>
        <strain evidence="3 4">PCC 7113</strain>
    </source>
</reference>
<dbReference type="KEGG" id="mic:Mic7113_4903"/>
<dbReference type="InterPro" id="IPR008538">
    <property type="entry name" value="Uma2"/>
</dbReference>
<dbReference type="OrthoDB" id="483276at2"/>
<name>K9WM38_9CYAN</name>
<feature type="domain" description="Putative restriction endonuclease" evidence="2">
    <location>
        <begin position="19"/>
        <end position="168"/>
    </location>
</feature>
<dbReference type="InterPro" id="IPR012296">
    <property type="entry name" value="Nuclease_put_TT1808"/>
</dbReference>
<organism evidence="3 4">
    <name type="scientific">Allocoleopsis franciscana PCC 7113</name>
    <dbReference type="NCBI Taxonomy" id="1173027"/>
    <lineage>
        <taxon>Bacteria</taxon>
        <taxon>Bacillati</taxon>
        <taxon>Cyanobacteriota</taxon>
        <taxon>Cyanophyceae</taxon>
        <taxon>Coleofasciculales</taxon>
        <taxon>Coleofasciculaceae</taxon>
        <taxon>Allocoleopsis</taxon>
        <taxon>Allocoleopsis franciscana</taxon>
    </lineage>
</organism>
<dbReference type="CDD" id="cd06260">
    <property type="entry name" value="DUF820-like"/>
    <property type="match status" value="1"/>
</dbReference>